<dbReference type="STRING" id="1798228.SAMN05216574_111119"/>
<organism evidence="3 4">
    <name type="scientific">Blastococcus tunisiensis</name>
    <dbReference type="NCBI Taxonomy" id="1798228"/>
    <lineage>
        <taxon>Bacteria</taxon>
        <taxon>Bacillati</taxon>
        <taxon>Actinomycetota</taxon>
        <taxon>Actinomycetes</taxon>
        <taxon>Geodermatophilales</taxon>
        <taxon>Geodermatophilaceae</taxon>
        <taxon>Blastococcus</taxon>
    </lineage>
</organism>
<keyword evidence="2" id="KW-1133">Transmembrane helix</keyword>
<reference evidence="4" key="1">
    <citation type="submission" date="2016-10" db="EMBL/GenBank/DDBJ databases">
        <authorList>
            <person name="Varghese N."/>
            <person name="Submissions S."/>
        </authorList>
    </citation>
    <scope>NUCLEOTIDE SEQUENCE [LARGE SCALE GENOMIC DNA]</scope>
    <source>
        <strain evidence="4">DSM 46838</strain>
    </source>
</reference>
<feature type="transmembrane region" description="Helical" evidence="2">
    <location>
        <begin position="177"/>
        <end position="193"/>
    </location>
</feature>
<evidence type="ECO:0000313" key="3">
    <source>
        <dbReference type="EMBL" id="SFF31851.1"/>
    </source>
</evidence>
<evidence type="ECO:0000256" key="1">
    <source>
        <dbReference type="SAM" id="MobiDB-lite"/>
    </source>
</evidence>
<gene>
    <name evidence="3" type="ORF">SAMN05216574_111119</name>
</gene>
<keyword evidence="2" id="KW-0472">Membrane</keyword>
<evidence type="ECO:0000313" key="4">
    <source>
        <dbReference type="Proteomes" id="UP000198589"/>
    </source>
</evidence>
<accession>A0A1I2HTT8</accession>
<keyword evidence="4" id="KW-1185">Reference proteome</keyword>
<sequence>MSERNGSPTAGTGTAEIPVVRPAAPASASPEPTPPPPAEPGDAATAGDRSADDRSPEEDDVVPGMQPTAPVTVRPRPRMPRRGPLTVMGPWAPVAGGLLGLVLGAIAVLVLAGTAESFEDRLALVFVVVGLGMLGSAGVLLADEVRMMRQRSRDAVVRPQWVEATAGLVNGLTPARLLLLGSGFVLFLAAFVSR</sequence>
<dbReference type="AlphaFoldDB" id="A0A1I2HTT8"/>
<proteinExistence type="predicted"/>
<dbReference type="OrthoDB" id="5197814at2"/>
<dbReference type="EMBL" id="FOND01000011">
    <property type="protein sequence ID" value="SFF31851.1"/>
    <property type="molecule type" value="Genomic_DNA"/>
</dbReference>
<evidence type="ECO:0000256" key="2">
    <source>
        <dbReference type="SAM" id="Phobius"/>
    </source>
</evidence>
<feature type="compositionally biased region" description="Polar residues" evidence="1">
    <location>
        <begin position="1"/>
        <end position="12"/>
    </location>
</feature>
<feature type="transmembrane region" description="Helical" evidence="2">
    <location>
        <begin position="85"/>
        <end position="110"/>
    </location>
</feature>
<protein>
    <submittedName>
        <fullName evidence="3">Uncharacterized protein</fullName>
    </submittedName>
</protein>
<keyword evidence="2" id="KW-0812">Transmembrane</keyword>
<dbReference type="RefSeq" id="WP_092200336.1">
    <property type="nucleotide sequence ID" value="NZ_FOND01000011.1"/>
</dbReference>
<dbReference type="Proteomes" id="UP000198589">
    <property type="component" value="Unassembled WGS sequence"/>
</dbReference>
<name>A0A1I2HTT8_9ACTN</name>
<feature type="transmembrane region" description="Helical" evidence="2">
    <location>
        <begin position="122"/>
        <end position="142"/>
    </location>
</feature>
<feature type="region of interest" description="Disordered" evidence="1">
    <location>
        <begin position="1"/>
        <end position="80"/>
    </location>
</feature>